<evidence type="ECO:0000256" key="3">
    <source>
        <dbReference type="ARBA" id="ARBA00022617"/>
    </source>
</evidence>
<keyword evidence="5" id="KW-0560">Oxidoreductase</keyword>
<evidence type="ECO:0000256" key="9">
    <source>
        <dbReference type="PIRSR" id="PIRSR000343-2"/>
    </source>
</evidence>
<evidence type="ECO:0000256" key="1">
    <source>
        <dbReference type="ARBA" id="ARBA00006134"/>
    </source>
</evidence>
<dbReference type="EC" id="1.14.14.18" evidence="2"/>
<reference evidence="10" key="1">
    <citation type="submission" date="2016-10" db="EMBL/GenBank/DDBJ databases">
        <authorList>
            <person name="Varghese N."/>
            <person name="Submissions S."/>
        </authorList>
    </citation>
    <scope>NUCLEOTIDE SEQUENCE [LARGE SCALE GENOMIC DNA]</scope>
    <source>
        <strain evidence="10">DSM 22082</strain>
    </source>
</reference>
<dbReference type="PRINTS" id="PR00088">
    <property type="entry name" value="HAEMOXYGNASE"/>
</dbReference>
<protein>
    <recommendedName>
        <fullName evidence="2">heme oxygenase (biliverdin-producing)</fullName>
        <ecNumber evidence="2">1.14.14.18</ecNumber>
    </recommendedName>
</protein>
<dbReference type="OrthoDB" id="5493802at2"/>
<dbReference type="GO" id="GO:0006979">
    <property type="term" value="P:response to oxidative stress"/>
    <property type="evidence" value="ECO:0007669"/>
    <property type="project" value="TreeGrafter"/>
</dbReference>
<dbReference type="EMBL" id="LT629739">
    <property type="protein sequence ID" value="SDS84246.1"/>
    <property type="molecule type" value="Genomic_DNA"/>
</dbReference>
<evidence type="ECO:0000256" key="6">
    <source>
        <dbReference type="ARBA" id="ARBA00023004"/>
    </source>
</evidence>
<gene>
    <name evidence="10" type="ORF">SAMN04489751_3015</name>
</gene>
<evidence type="ECO:0000256" key="5">
    <source>
        <dbReference type="ARBA" id="ARBA00023002"/>
    </source>
</evidence>
<accession>A0A1H1VIW0</accession>
<evidence type="ECO:0000256" key="4">
    <source>
        <dbReference type="ARBA" id="ARBA00022723"/>
    </source>
</evidence>
<keyword evidence="6 9" id="KW-0408">Iron</keyword>
<sequence>MTEPFSARLKASTATIHDEVEHTSFMVDLMQGRLDVRAYSLLLMQYALIYAALESKTREFAVSPLVAPFHDSALFRTQRIHSDLEKLGTSAARQHPNAAQQVVGDSGSTVMASAETYADHLNRLTRPEQLIAHHYTRYLGDLSGGQAIGALMGRHYSVPAEALTMWDFTKVGKTKPYKDAYRSRLDEIGANGGDEQLVIDETLTAFALNGRLLAELSSGAEAPAATTTGATTGATAATTANI</sequence>
<dbReference type="CDD" id="cd19165">
    <property type="entry name" value="HemeO"/>
    <property type="match status" value="1"/>
</dbReference>
<dbReference type="InterPro" id="IPR016084">
    <property type="entry name" value="Haem_Oase-like_multi-hlx"/>
</dbReference>
<name>A0A1H1VIW0_BRESA</name>
<dbReference type="InterPro" id="IPR002051">
    <property type="entry name" value="Haem_Oase"/>
</dbReference>
<keyword evidence="11" id="KW-1185">Reference proteome</keyword>
<dbReference type="GO" id="GO:0006788">
    <property type="term" value="P:heme oxidation"/>
    <property type="evidence" value="ECO:0007669"/>
    <property type="project" value="InterPro"/>
</dbReference>
<dbReference type="PANTHER" id="PTHR10720:SF0">
    <property type="entry name" value="HEME OXYGENASE"/>
    <property type="match status" value="1"/>
</dbReference>
<evidence type="ECO:0000256" key="2">
    <source>
        <dbReference type="ARBA" id="ARBA00012360"/>
    </source>
</evidence>
<organism evidence="10 11">
    <name type="scientific">Brevibacterium sandarakinum</name>
    <dbReference type="NCBI Taxonomy" id="629680"/>
    <lineage>
        <taxon>Bacteria</taxon>
        <taxon>Bacillati</taxon>
        <taxon>Actinomycetota</taxon>
        <taxon>Actinomycetes</taxon>
        <taxon>Micrococcales</taxon>
        <taxon>Brevibacteriaceae</taxon>
        <taxon>Brevibacterium</taxon>
    </lineage>
</organism>
<proteinExistence type="inferred from homology"/>
<feature type="binding site" evidence="8">
    <location>
        <position position="10"/>
    </location>
    <ligand>
        <name>heme b</name>
        <dbReference type="ChEBI" id="CHEBI:60344"/>
    </ligand>
</feature>
<evidence type="ECO:0000256" key="7">
    <source>
        <dbReference type="ARBA" id="ARBA00048328"/>
    </source>
</evidence>
<evidence type="ECO:0000313" key="11">
    <source>
        <dbReference type="Proteomes" id="UP000199700"/>
    </source>
</evidence>
<evidence type="ECO:0000313" key="10">
    <source>
        <dbReference type="EMBL" id="SDS84246.1"/>
    </source>
</evidence>
<dbReference type="Proteomes" id="UP000199700">
    <property type="component" value="Chromosome"/>
</dbReference>
<evidence type="ECO:0000256" key="8">
    <source>
        <dbReference type="PIRSR" id="PIRSR000343-1"/>
    </source>
</evidence>
<feature type="binding site" evidence="8">
    <location>
        <position position="182"/>
    </location>
    <ligand>
        <name>heme b</name>
        <dbReference type="ChEBI" id="CHEBI:60344"/>
    </ligand>
</feature>
<keyword evidence="3 8" id="KW-0349">Heme</keyword>
<dbReference type="STRING" id="629680.SAMN04489751_3015"/>
<dbReference type="GO" id="GO:0042167">
    <property type="term" value="P:heme catabolic process"/>
    <property type="evidence" value="ECO:0007669"/>
    <property type="project" value="TreeGrafter"/>
</dbReference>
<dbReference type="GO" id="GO:0046872">
    <property type="term" value="F:metal ion binding"/>
    <property type="evidence" value="ECO:0007669"/>
    <property type="project" value="UniProtKB-KW"/>
</dbReference>
<dbReference type="PROSITE" id="PS00593">
    <property type="entry name" value="HEME_OXYGENASE"/>
    <property type="match status" value="1"/>
</dbReference>
<keyword evidence="4 9" id="KW-0479">Metal-binding</keyword>
<comment type="catalytic activity">
    <reaction evidence="7">
        <text>heme b + 3 reduced [NADPH--hemoprotein reductase] + 3 O2 = biliverdin IXalpha + CO + Fe(2+) + 3 oxidized [NADPH--hemoprotein reductase] + 3 H2O + H(+)</text>
        <dbReference type="Rhea" id="RHEA:21764"/>
        <dbReference type="Rhea" id="RHEA-COMP:11964"/>
        <dbReference type="Rhea" id="RHEA-COMP:11965"/>
        <dbReference type="ChEBI" id="CHEBI:15377"/>
        <dbReference type="ChEBI" id="CHEBI:15378"/>
        <dbReference type="ChEBI" id="CHEBI:15379"/>
        <dbReference type="ChEBI" id="CHEBI:17245"/>
        <dbReference type="ChEBI" id="CHEBI:29033"/>
        <dbReference type="ChEBI" id="CHEBI:57618"/>
        <dbReference type="ChEBI" id="CHEBI:57991"/>
        <dbReference type="ChEBI" id="CHEBI:58210"/>
        <dbReference type="ChEBI" id="CHEBI:60344"/>
        <dbReference type="EC" id="1.14.14.18"/>
    </reaction>
</comment>
<dbReference type="PIRSF" id="PIRSF000343">
    <property type="entry name" value="Haem_Oase"/>
    <property type="match status" value="1"/>
</dbReference>
<dbReference type="RefSeq" id="WP_092106785.1">
    <property type="nucleotide sequence ID" value="NZ_LT629739.1"/>
</dbReference>
<feature type="binding site" evidence="8">
    <location>
        <position position="135"/>
    </location>
    <ligand>
        <name>heme b</name>
        <dbReference type="ChEBI" id="CHEBI:60344"/>
    </ligand>
</feature>
<dbReference type="InterPro" id="IPR016053">
    <property type="entry name" value="Haem_Oase-like"/>
</dbReference>
<feature type="binding site" description="axial binding residue" evidence="9">
    <location>
        <position position="17"/>
    </location>
    <ligand>
        <name>heme b</name>
        <dbReference type="ChEBI" id="CHEBI:60344"/>
    </ligand>
    <ligandPart>
        <name>Fe</name>
        <dbReference type="ChEBI" id="CHEBI:18248"/>
    </ligandPart>
</feature>
<dbReference type="PANTHER" id="PTHR10720">
    <property type="entry name" value="HEME OXYGENASE"/>
    <property type="match status" value="1"/>
</dbReference>
<comment type="similarity">
    <text evidence="1">Belongs to the heme oxygenase family.</text>
</comment>
<dbReference type="Gene3D" id="1.20.910.10">
    <property type="entry name" value="Heme oxygenase-like"/>
    <property type="match status" value="1"/>
</dbReference>
<dbReference type="AlphaFoldDB" id="A0A1H1VIW0"/>
<dbReference type="InterPro" id="IPR018207">
    <property type="entry name" value="Haem_oxygenase_CS"/>
</dbReference>
<dbReference type="GO" id="GO:0004392">
    <property type="term" value="F:heme oxygenase (decyclizing) activity"/>
    <property type="evidence" value="ECO:0007669"/>
    <property type="project" value="UniProtKB-EC"/>
</dbReference>
<dbReference type="SUPFAM" id="SSF48613">
    <property type="entry name" value="Heme oxygenase-like"/>
    <property type="match status" value="1"/>
</dbReference>
<dbReference type="GO" id="GO:0020037">
    <property type="term" value="F:heme binding"/>
    <property type="evidence" value="ECO:0007669"/>
    <property type="project" value="TreeGrafter"/>
</dbReference>
<dbReference type="Pfam" id="PF01126">
    <property type="entry name" value="Heme_oxygenase"/>
    <property type="match status" value="1"/>
</dbReference>